<evidence type="ECO:0000313" key="1">
    <source>
        <dbReference type="EMBL" id="CAA9372275.1"/>
    </source>
</evidence>
<dbReference type="AlphaFoldDB" id="A0A6J4MYD2"/>
<proteinExistence type="predicted"/>
<feature type="non-terminal residue" evidence="1">
    <location>
        <position position="60"/>
    </location>
</feature>
<reference evidence="1" key="1">
    <citation type="submission" date="2020-02" db="EMBL/GenBank/DDBJ databases">
        <authorList>
            <person name="Meier V. D."/>
        </authorList>
    </citation>
    <scope>NUCLEOTIDE SEQUENCE</scope>
    <source>
        <strain evidence="1">AVDCRST_MAG89</strain>
    </source>
</reference>
<feature type="non-terminal residue" evidence="1">
    <location>
        <position position="1"/>
    </location>
</feature>
<sequence length="60" mass="6806">WFNFPARLKASFTTFESRQARRRRPGRAAAMRGWLSAFGTGFSHRRGWRTAERGGCATAS</sequence>
<dbReference type="EMBL" id="CADCTV010000987">
    <property type="protein sequence ID" value="CAA9372275.1"/>
    <property type="molecule type" value="Genomic_DNA"/>
</dbReference>
<gene>
    <name evidence="1" type="ORF">AVDCRST_MAG89-4696</name>
</gene>
<protein>
    <submittedName>
        <fullName evidence="1">Uncharacterized protein</fullName>
    </submittedName>
</protein>
<name>A0A6J4MYD2_9BACT</name>
<organism evidence="1">
    <name type="scientific">uncultured Gemmatimonadota bacterium</name>
    <dbReference type="NCBI Taxonomy" id="203437"/>
    <lineage>
        <taxon>Bacteria</taxon>
        <taxon>Pseudomonadati</taxon>
        <taxon>Gemmatimonadota</taxon>
        <taxon>environmental samples</taxon>
    </lineage>
</organism>
<accession>A0A6J4MYD2</accession>